<dbReference type="EMBL" id="ML977043">
    <property type="protein sequence ID" value="KAF1949026.1"/>
    <property type="molecule type" value="Genomic_DNA"/>
</dbReference>
<dbReference type="AlphaFoldDB" id="A0A6A5TE43"/>
<evidence type="ECO:0000313" key="2">
    <source>
        <dbReference type="EMBL" id="KAF1949026.1"/>
    </source>
</evidence>
<evidence type="ECO:0000256" key="1">
    <source>
        <dbReference type="SAM" id="MobiDB-lite"/>
    </source>
</evidence>
<gene>
    <name evidence="2" type="ORF">CC80DRAFT_555745</name>
</gene>
<accession>A0A6A5TE43</accession>
<evidence type="ECO:0000313" key="3">
    <source>
        <dbReference type="Proteomes" id="UP000800035"/>
    </source>
</evidence>
<organism evidence="2 3">
    <name type="scientific">Byssothecium circinans</name>
    <dbReference type="NCBI Taxonomy" id="147558"/>
    <lineage>
        <taxon>Eukaryota</taxon>
        <taxon>Fungi</taxon>
        <taxon>Dikarya</taxon>
        <taxon>Ascomycota</taxon>
        <taxon>Pezizomycotina</taxon>
        <taxon>Dothideomycetes</taxon>
        <taxon>Pleosporomycetidae</taxon>
        <taxon>Pleosporales</taxon>
        <taxon>Massarineae</taxon>
        <taxon>Massarinaceae</taxon>
        <taxon>Byssothecium</taxon>
    </lineage>
</organism>
<name>A0A6A5TE43_9PLEO</name>
<keyword evidence="3" id="KW-1185">Reference proteome</keyword>
<dbReference type="Proteomes" id="UP000800035">
    <property type="component" value="Unassembled WGS sequence"/>
</dbReference>
<proteinExistence type="predicted"/>
<protein>
    <submittedName>
        <fullName evidence="2">Uncharacterized protein</fullName>
    </submittedName>
</protein>
<reference evidence="2" key="1">
    <citation type="journal article" date="2020" name="Stud. Mycol.">
        <title>101 Dothideomycetes genomes: a test case for predicting lifestyles and emergence of pathogens.</title>
        <authorList>
            <person name="Haridas S."/>
            <person name="Albert R."/>
            <person name="Binder M."/>
            <person name="Bloem J."/>
            <person name="Labutti K."/>
            <person name="Salamov A."/>
            <person name="Andreopoulos B."/>
            <person name="Baker S."/>
            <person name="Barry K."/>
            <person name="Bills G."/>
            <person name="Bluhm B."/>
            <person name="Cannon C."/>
            <person name="Castanera R."/>
            <person name="Culley D."/>
            <person name="Daum C."/>
            <person name="Ezra D."/>
            <person name="Gonzalez J."/>
            <person name="Henrissat B."/>
            <person name="Kuo A."/>
            <person name="Liang C."/>
            <person name="Lipzen A."/>
            <person name="Lutzoni F."/>
            <person name="Magnuson J."/>
            <person name="Mondo S."/>
            <person name="Nolan M."/>
            <person name="Ohm R."/>
            <person name="Pangilinan J."/>
            <person name="Park H.-J."/>
            <person name="Ramirez L."/>
            <person name="Alfaro M."/>
            <person name="Sun H."/>
            <person name="Tritt A."/>
            <person name="Yoshinaga Y."/>
            <person name="Zwiers L.-H."/>
            <person name="Turgeon B."/>
            <person name="Goodwin S."/>
            <person name="Spatafora J."/>
            <person name="Crous P."/>
            <person name="Grigoriev I."/>
        </authorList>
    </citation>
    <scope>NUCLEOTIDE SEQUENCE</scope>
    <source>
        <strain evidence="2">CBS 675.92</strain>
    </source>
</reference>
<dbReference type="OrthoDB" id="3690497at2759"/>
<sequence>MPHMTRAPSATSELRQGSPANVKGASLDALPAELLLHVIAYCDDKDNRGRRCQSSKVDLYSLCLTSKTFNRLATPQLYAEYTSDECYFSYVSTIVERPELTRALKTLRWRLSHSSTDYARSNPYFSSKLREHLHPFIDDPLKVGDAYLVAALRAPNLQHLNISGRLVQATHISSGWLEMFQHHSQHHSQHLFGNLQNLWLKRILHKLADLEHVLVPSLRSLTVVDLEDDLYGSWTLQPSSLQLQKLAFKNCKLDARNTTMLIASAQQLKAFEYIGTPDSYCLSTLLRIKPALDRHASSLQIINISWFARDPDMELDAGFDFTSYERLESLRIPSLVPLYAPHVTRNLPPALKILRLTFCRPELLWKTLFEQTEKFRNLEKICIAFSMKRYFRSKEWIPLRAGFAREGIAMDLEAP</sequence>
<feature type="compositionally biased region" description="Polar residues" evidence="1">
    <location>
        <begin position="8"/>
        <end position="19"/>
    </location>
</feature>
<feature type="region of interest" description="Disordered" evidence="1">
    <location>
        <begin position="1"/>
        <end position="20"/>
    </location>
</feature>